<organism evidence="1 2">
    <name type="scientific">Ilyodon furcidens</name>
    <name type="common">goldbreast splitfin</name>
    <dbReference type="NCBI Taxonomy" id="33524"/>
    <lineage>
        <taxon>Eukaryota</taxon>
        <taxon>Metazoa</taxon>
        <taxon>Chordata</taxon>
        <taxon>Craniata</taxon>
        <taxon>Vertebrata</taxon>
        <taxon>Euteleostomi</taxon>
        <taxon>Actinopterygii</taxon>
        <taxon>Neopterygii</taxon>
        <taxon>Teleostei</taxon>
        <taxon>Neoteleostei</taxon>
        <taxon>Acanthomorphata</taxon>
        <taxon>Ovalentaria</taxon>
        <taxon>Atherinomorphae</taxon>
        <taxon>Cyprinodontiformes</taxon>
        <taxon>Goodeidae</taxon>
        <taxon>Ilyodon</taxon>
    </lineage>
</organism>
<evidence type="ECO:0000313" key="2">
    <source>
        <dbReference type="Proteomes" id="UP001482620"/>
    </source>
</evidence>
<sequence length="75" mass="8497">MALGAALFLTVVRSSLPQFKNSQFVMLDQNQRRSSSSSDEKMFMREFCLELGSDTNWTTVPLGRLQLKKSTQNPP</sequence>
<name>A0ABV0V5L7_9TELE</name>
<protein>
    <submittedName>
        <fullName evidence="1">Uncharacterized protein</fullName>
    </submittedName>
</protein>
<evidence type="ECO:0000313" key="1">
    <source>
        <dbReference type="EMBL" id="MEQ2251828.1"/>
    </source>
</evidence>
<dbReference type="EMBL" id="JAHRIQ010094010">
    <property type="protein sequence ID" value="MEQ2251828.1"/>
    <property type="molecule type" value="Genomic_DNA"/>
</dbReference>
<proteinExistence type="predicted"/>
<gene>
    <name evidence="1" type="ORF">ILYODFUR_015234</name>
</gene>
<accession>A0ABV0V5L7</accession>
<reference evidence="1 2" key="1">
    <citation type="submission" date="2021-06" db="EMBL/GenBank/DDBJ databases">
        <authorList>
            <person name="Palmer J.M."/>
        </authorList>
    </citation>
    <scope>NUCLEOTIDE SEQUENCE [LARGE SCALE GENOMIC DNA]</scope>
    <source>
        <strain evidence="2">if_2019</strain>
        <tissue evidence="1">Muscle</tissue>
    </source>
</reference>
<comment type="caution">
    <text evidence="1">The sequence shown here is derived from an EMBL/GenBank/DDBJ whole genome shotgun (WGS) entry which is preliminary data.</text>
</comment>
<keyword evidence="2" id="KW-1185">Reference proteome</keyword>
<dbReference type="Proteomes" id="UP001482620">
    <property type="component" value="Unassembled WGS sequence"/>
</dbReference>